<gene>
    <name evidence="3" type="ORF">HYFRA_00008105</name>
</gene>
<dbReference type="AlphaFoldDB" id="A0A9N9L9E2"/>
<evidence type="ECO:0000256" key="1">
    <source>
        <dbReference type="SAM" id="MobiDB-lite"/>
    </source>
</evidence>
<evidence type="ECO:0000313" key="4">
    <source>
        <dbReference type="Proteomes" id="UP000696280"/>
    </source>
</evidence>
<feature type="compositionally biased region" description="Basic and acidic residues" evidence="1">
    <location>
        <begin position="23"/>
        <end position="37"/>
    </location>
</feature>
<feature type="region of interest" description="Disordered" evidence="1">
    <location>
        <begin position="23"/>
        <end position="43"/>
    </location>
</feature>
<keyword evidence="2" id="KW-0472">Membrane</keyword>
<comment type="caution">
    <text evidence="3">The sequence shown here is derived from an EMBL/GenBank/DDBJ whole genome shotgun (WGS) entry which is preliminary data.</text>
</comment>
<organism evidence="3 4">
    <name type="scientific">Hymenoscyphus fraxineus</name>
    <dbReference type="NCBI Taxonomy" id="746836"/>
    <lineage>
        <taxon>Eukaryota</taxon>
        <taxon>Fungi</taxon>
        <taxon>Dikarya</taxon>
        <taxon>Ascomycota</taxon>
        <taxon>Pezizomycotina</taxon>
        <taxon>Leotiomycetes</taxon>
        <taxon>Helotiales</taxon>
        <taxon>Helotiaceae</taxon>
        <taxon>Hymenoscyphus</taxon>
    </lineage>
</organism>
<keyword evidence="2" id="KW-1133">Transmembrane helix</keyword>
<keyword evidence="4" id="KW-1185">Reference proteome</keyword>
<keyword evidence="2" id="KW-0812">Transmembrane</keyword>
<dbReference type="EMBL" id="CAJVRL010000099">
    <property type="protein sequence ID" value="CAG8960388.1"/>
    <property type="molecule type" value="Genomic_DNA"/>
</dbReference>
<evidence type="ECO:0000313" key="3">
    <source>
        <dbReference type="EMBL" id="CAG8960388.1"/>
    </source>
</evidence>
<feature type="transmembrane region" description="Helical" evidence="2">
    <location>
        <begin position="63"/>
        <end position="86"/>
    </location>
</feature>
<evidence type="ECO:0000256" key="2">
    <source>
        <dbReference type="SAM" id="Phobius"/>
    </source>
</evidence>
<dbReference type="Proteomes" id="UP000696280">
    <property type="component" value="Unassembled WGS sequence"/>
</dbReference>
<accession>A0A9N9L9E2</accession>
<reference evidence="3" key="1">
    <citation type="submission" date="2021-07" db="EMBL/GenBank/DDBJ databases">
        <authorList>
            <person name="Durling M."/>
        </authorList>
    </citation>
    <scope>NUCLEOTIDE SEQUENCE</scope>
</reference>
<protein>
    <submittedName>
        <fullName evidence="3">Uncharacterized protein</fullName>
    </submittedName>
</protein>
<sequence length="214" mass="23429">MDISDAYLRGAFETPKTRKDIELRDMDPNDNETRRGGDNAPKNYRAEGEIDFFKPRKDYHRRANILTFMCCGLLVALIAVSAAFGAERQKAASTNKDGCIEGAPSVSTITVSASSSITIKSTETMTSSTVSNITIPVTITSTQVTTMKQTDPPVTITSSVKFTPLMDVTVTCSTKQYTWTDLLRCPYGGRCTKLNPTPKREAAKREILAKPTEG</sequence>
<name>A0A9N9L9E2_9HELO</name>
<proteinExistence type="predicted"/>